<sequence>MAADTRAFVIGPYLARHAVSRAAAGDENQRSHAARLDEAFGLAGAIDLQIVEAIPVVLTALRPATYLGKGKVEELAERVKIEEIGLVVMDCALSPVQQRNLEKAFGCKVIDRTGLILEIFGRRARTREGALQVELAHLNYQKSRLVRSWTHLERQRGGFGFLGGPGETQIEADRRIIQERMTKIERELDSVKRTRSLHRASRKRVPYPVVALVGYTNAGKSTLFNRLTSAEVLAQDMLFATLDPTARALKLPHGARIMLSDTVGFISDLPTQLVAAFRATLEDAIEADVLLHVRDVSHEDTQAQAVDVQSILRDLGIDPEDGERVIEVWNKADLLSGDERERQAALTELKPGASRPVLVSALTGEGMERLTDAIERRIARTRPVYRLTLEPGDGKSLAWLHANGEILEREDAEDGALSLLVRLPPEREGAFGARFPQAKRVSSNS</sequence>
<evidence type="ECO:0000256" key="3">
    <source>
        <dbReference type="ARBA" id="ARBA00022842"/>
    </source>
</evidence>
<feature type="domain" description="Hflx-type G" evidence="6">
    <location>
        <begin position="208"/>
        <end position="382"/>
    </location>
</feature>
<keyword evidence="4 5" id="KW-0342">GTP-binding</keyword>
<keyword evidence="3" id="KW-0460">Magnesium</keyword>
<dbReference type="PANTHER" id="PTHR10229:SF0">
    <property type="entry name" value="GTP-BINDING PROTEIN 6-RELATED"/>
    <property type="match status" value="1"/>
</dbReference>
<comment type="subcellular location">
    <subcellularLocation>
        <location evidence="5">Cytoplasm</location>
    </subcellularLocation>
    <text evidence="5">May associate with membranes.</text>
</comment>
<dbReference type="Pfam" id="PF16360">
    <property type="entry name" value="GTP-bdg_M"/>
    <property type="match status" value="1"/>
</dbReference>
<keyword evidence="2 5" id="KW-0547">Nucleotide-binding</keyword>
<comment type="caution">
    <text evidence="7">The sequence shown here is derived from an EMBL/GenBank/DDBJ whole genome shotgun (WGS) entry which is preliminary data.</text>
</comment>
<dbReference type="Gene3D" id="6.10.250.2860">
    <property type="match status" value="1"/>
</dbReference>
<dbReference type="Gene3D" id="3.40.50.300">
    <property type="entry name" value="P-loop containing nucleotide triphosphate hydrolases"/>
    <property type="match status" value="1"/>
</dbReference>
<dbReference type="HAMAP" id="MF_00900">
    <property type="entry name" value="GTPase_HflX"/>
    <property type="match status" value="1"/>
</dbReference>
<name>A0ABW0HBD6_9HYPH</name>
<dbReference type="Proteomes" id="UP001596104">
    <property type="component" value="Unassembled WGS sequence"/>
</dbReference>
<comment type="function">
    <text evidence="5">GTPase that associates with the 50S ribosomal subunit and may have a role during protein synthesis or ribosome biogenesis.</text>
</comment>
<keyword evidence="8" id="KW-1185">Reference proteome</keyword>
<evidence type="ECO:0000259" key="6">
    <source>
        <dbReference type="PROSITE" id="PS51705"/>
    </source>
</evidence>
<dbReference type="InterPro" id="IPR006073">
    <property type="entry name" value="GTP-bd"/>
</dbReference>
<dbReference type="InterPro" id="IPR042108">
    <property type="entry name" value="GTPase_HflX_N_sf"/>
</dbReference>
<evidence type="ECO:0000256" key="2">
    <source>
        <dbReference type="ARBA" id="ARBA00022741"/>
    </source>
</evidence>
<evidence type="ECO:0000256" key="5">
    <source>
        <dbReference type="HAMAP-Rule" id="MF_00900"/>
    </source>
</evidence>
<reference evidence="8" key="1">
    <citation type="journal article" date="2019" name="Int. J. Syst. Evol. Microbiol.">
        <title>The Global Catalogue of Microorganisms (GCM) 10K type strain sequencing project: providing services to taxonomists for standard genome sequencing and annotation.</title>
        <authorList>
            <consortium name="The Broad Institute Genomics Platform"/>
            <consortium name="The Broad Institute Genome Sequencing Center for Infectious Disease"/>
            <person name="Wu L."/>
            <person name="Ma J."/>
        </authorList>
    </citation>
    <scope>NUCLEOTIDE SEQUENCE [LARGE SCALE GENOMIC DNA]</scope>
    <source>
        <strain evidence="8">CGMCC 1.16326</strain>
    </source>
</reference>
<keyword evidence="5" id="KW-0963">Cytoplasm</keyword>
<comment type="subunit">
    <text evidence="5">Monomer. Associates with the 50S ribosomal subunit.</text>
</comment>
<evidence type="ECO:0000313" key="7">
    <source>
        <dbReference type="EMBL" id="MFC5394567.1"/>
    </source>
</evidence>
<proteinExistence type="inferred from homology"/>
<dbReference type="InterPro" id="IPR030394">
    <property type="entry name" value="G_HFLX_dom"/>
</dbReference>
<evidence type="ECO:0000313" key="8">
    <source>
        <dbReference type="Proteomes" id="UP001596104"/>
    </source>
</evidence>
<accession>A0ABW0HBD6</accession>
<comment type="similarity">
    <text evidence="5">Belongs to the TRAFAC class OBG-HflX-like GTPase superfamily. HflX GTPase family.</text>
</comment>
<dbReference type="RefSeq" id="WP_377009973.1">
    <property type="nucleotide sequence ID" value="NZ_JBHSLV010000032.1"/>
</dbReference>
<dbReference type="InterPro" id="IPR016496">
    <property type="entry name" value="GTPase_HflX"/>
</dbReference>
<dbReference type="Gene3D" id="3.40.50.11060">
    <property type="entry name" value="GTPase HflX, N-terminal domain"/>
    <property type="match status" value="1"/>
</dbReference>
<dbReference type="PROSITE" id="PS51705">
    <property type="entry name" value="G_HFLX"/>
    <property type="match status" value="1"/>
</dbReference>
<keyword evidence="1" id="KW-0479">Metal-binding</keyword>
<dbReference type="InterPro" id="IPR025121">
    <property type="entry name" value="GTPase_HflX_N"/>
</dbReference>
<organism evidence="7 8">
    <name type="scientific">Bosea vestrisii</name>
    <dbReference type="NCBI Taxonomy" id="151416"/>
    <lineage>
        <taxon>Bacteria</taxon>
        <taxon>Pseudomonadati</taxon>
        <taxon>Pseudomonadota</taxon>
        <taxon>Alphaproteobacteria</taxon>
        <taxon>Hyphomicrobiales</taxon>
        <taxon>Boseaceae</taxon>
        <taxon>Bosea</taxon>
    </lineage>
</organism>
<dbReference type="EMBL" id="JBHSLV010000032">
    <property type="protein sequence ID" value="MFC5394567.1"/>
    <property type="molecule type" value="Genomic_DNA"/>
</dbReference>
<dbReference type="InterPro" id="IPR045498">
    <property type="entry name" value="HflX_C"/>
</dbReference>
<evidence type="ECO:0000256" key="1">
    <source>
        <dbReference type="ARBA" id="ARBA00022723"/>
    </source>
</evidence>
<dbReference type="PANTHER" id="PTHR10229">
    <property type="entry name" value="GTP-BINDING PROTEIN HFLX"/>
    <property type="match status" value="1"/>
</dbReference>
<dbReference type="PIRSF" id="PIRSF006809">
    <property type="entry name" value="GTP-binding_hflX_prd"/>
    <property type="match status" value="1"/>
</dbReference>
<evidence type="ECO:0000256" key="4">
    <source>
        <dbReference type="ARBA" id="ARBA00023134"/>
    </source>
</evidence>
<dbReference type="PRINTS" id="PR00326">
    <property type="entry name" value="GTP1OBG"/>
</dbReference>
<dbReference type="CDD" id="cd01878">
    <property type="entry name" value="HflX"/>
    <property type="match status" value="1"/>
</dbReference>
<protein>
    <recommendedName>
        <fullName evidence="5">GTPase HflX</fullName>
    </recommendedName>
    <alternativeName>
        <fullName evidence="5">GTP-binding protein HflX</fullName>
    </alternativeName>
</protein>
<dbReference type="Pfam" id="PF01926">
    <property type="entry name" value="MMR_HSR1"/>
    <property type="match status" value="1"/>
</dbReference>
<dbReference type="NCBIfam" id="TIGR03156">
    <property type="entry name" value="GTP_HflX"/>
    <property type="match status" value="1"/>
</dbReference>
<dbReference type="InterPro" id="IPR032305">
    <property type="entry name" value="GTP-bd_M"/>
</dbReference>
<gene>
    <name evidence="5 7" type="primary">hflX</name>
    <name evidence="7" type="ORF">ACFPPC_18170</name>
</gene>
<dbReference type="InterPro" id="IPR027417">
    <property type="entry name" value="P-loop_NTPase"/>
</dbReference>
<dbReference type="Pfam" id="PF13167">
    <property type="entry name" value="GTP-bdg_N"/>
    <property type="match status" value="1"/>
</dbReference>
<dbReference type="SUPFAM" id="SSF52540">
    <property type="entry name" value="P-loop containing nucleoside triphosphate hydrolases"/>
    <property type="match status" value="1"/>
</dbReference>
<dbReference type="Pfam" id="PF19275">
    <property type="entry name" value="HflX_C"/>
    <property type="match status" value="1"/>
</dbReference>